<dbReference type="InterPro" id="IPR001958">
    <property type="entry name" value="Tet-R_TetA/multi-R_MdtG-like"/>
</dbReference>
<keyword evidence="9" id="KW-1185">Reference proteome</keyword>
<evidence type="ECO:0000313" key="8">
    <source>
        <dbReference type="EMBL" id="KAF5373718.1"/>
    </source>
</evidence>
<feature type="region of interest" description="Disordered" evidence="6">
    <location>
        <begin position="492"/>
        <end position="539"/>
    </location>
</feature>
<dbReference type="AlphaFoldDB" id="A0A8H5LY19"/>
<feature type="transmembrane region" description="Helical" evidence="7">
    <location>
        <begin position="141"/>
        <end position="159"/>
    </location>
</feature>
<sequence length="821" mass="88160">MSSFSPHDLTGRHSRVSSATSVARRALGRLSYGSFTESDAQNDVDETDKRRPSIPSVLPQNGEVKSTPLPMLSVTVLSITMLGEFLSACVSTPYMLFMVASFGTSDVSFWTGILVATFFLTQFLTSLLWQIVADKYGRRTVLIASLLGGSISCTSFGTSRTLVQALCFRAMQGLFAGAIGVARGSVSAFTDPTNEGQAYAILGFCWGFGGVSGSMIGGIFESPALKWPEIFGNMRLFNTMPYLLPCFIAGSIMLFGAILACFLGPDGGPRNTCNEKETKDVMLSEEGNLQVVPEDEHSRLLPKPAVQPIPIPAHRRSVTSEVQATRPQTSGVPMDRTYTFTSTRSRQNSFGVPMNRTYTMGSSSSGFRPRLAREATSAGAAAAVMARRRISTASVMSASGTRAFQRPRRSMYGDENGVILARSPSGLGLARRYVLANENAVNHIADLWVAAAMFGDQGDDYYGVDPTEYWGSDNDEDAVDFEEDAVNDTEYAYSRQPSHSQAQLGNGPFPSRAPASPTTSPNTRTMALPSPSKNSFSIGVNTAVSDSPVKRRVSFNHLTPGSPASPLLMRSEVEPGAESSRDGLAPIIEGAVLPENQVLKGASAEEQKLDNEPSLISQIPVPIIIQYGLLAFHATTHDQVFMSHLVSNYSVGGLNLNAGHFAQLIALMSFAQIFYQFYLYPHLGPPRGPFGYLTMFRISSGMFFIGYLAMIPLRTLASPDGNGTGTLMAALATNMAFRFCAGTFGYTSISILLNYMTPPHAVGYANGIAQSVVSLARCIGPILGGFLWSASTDGNPEGYPFAFIACAGICLLAALHCTLIR</sequence>
<name>A0A8H5LY19_9AGAR</name>
<evidence type="ECO:0000256" key="1">
    <source>
        <dbReference type="ARBA" id="ARBA00004141"/>
    </source>
</evidence>
<dbReference type="Gene3D" id="1.20.1250.20">
    <property type="entry name" value="MFS general substrate transporter like domains"/>
    <property type="match status" value="2"/>
</dbReference>
<gene>
    <name evidence="8" type="ORF">D9758_000830</name>
</gene>
<feature type="transmembrane region" description="Helical" evidence="7">
    <location>
        <begin position="801"/>
        <end position="820"/>
    </location>
</feature>
<dbReference type="GO" id="GO:0016020">
    <property type="term" value="C:membrane"/>
    <property type="evidence" value="ECO:0007669"/>
    <property type="project" value="UniProtKB-SubCell"/>
</dbReference>
<protein>
    <recommendedName>
        <fullName evidence="10">Major facilitator superfamily MFS-1</fullName>
    </recommendedName>
</protein>
<feature type="compositionally biased region" description="Polar residues" evidence="6">
    <location>
        <begin position="495"/>
        <end position="504"/>
    </location>
</feature>
<dbReference type="Pfam" id="PF07690">
    <property type="entry name" value="MFS_1"/>
    <property type="match status" value="1"/>
</dbReference>
<dbReference type="SUPFAM" id="SSF103473">
    <property type="entry name" value="MFS general substrate transporter"/>
    <property type="match status" value="2"/>
</dbReference>
<evidence type="ECO:0000256" key="4">
    <source>
        <dbReference type="ARBA" id="ARBA00022989"/>
    </source>
</evidence>
<dbReference type="PANTHER" id="PTHR23504:SF17">
    <property type="entry name" value="MAJOR FACILITATOR SUPERFAMILY (MFS) PROFILE DOMAIN-CONTAINING PROTEIN"/>
    <property type="match status" value="1"/>
</dbReference>
<keyword evidence="2" id="KW-0813">Transport</keyword>
<feature type="transmembrane region" description="Helical" evidence="7">
    <location>
        <begin position="735"/>
        <end position="756"/>
    </location>
</feature>
<feature type="transmembrane region" description="Helical" evidence="7">
    <location>
        <begin position="692"/>
        <end position="715"/>
    </location>
</feature>
<dbReference type="GO" id="GO:0022857">
    <property type="term" value="F:transmembrane transporter activity"/>
    <property type="evidence" value="ECO:0007669"/>
    <property type="project" value="InterPro"/>
</dbReference>
<proteinExistence type="predicted"/>
<evidence type="ECO:0000256" key="5">
    <source>
        <dbReference type="ARBA" id="ARBA00023136"/>
    </source>
</evidence>
<dbReference type="Proteomes" id="UP000559256">
    <property type="component" value="Unassembled WGS sequence"/>
</dbReference>
<feature type="region of interest" description="Disordered" evidence="6">
    <location>
        <begin position="316"/>
        <end position="367"/>
    </location>
</feature>
<feature type="transmembrane region" description="Helical" evidence="7">
    <location>
        <begin position="109"/>
        <end position="129"/>
    </location>
</feature>
<dbReference type="PRINTS" id="PR01035">
    <property type="entry name" value="TCRTETA"/>
</dbReference>
<dbReference type="EMBL" id="JAACJM010000003">
    <property type="protein sequence ID" value="KAF5373718.1"/>
    <property type="molecule type" value="Genomic_DNA"/>
</dbReference>
<evidence type="ECO:0000313" key="9">
    <source>
        <dbReference type="Proteomes" id="UP000559256"/>
    </source>
</evidence>
<evidence type="ECO:0000256" key="7">
    <source>
        <dbReference type="SAM" id="Phobius"/>
    </source>
</evidence>
<dbReference type="PANTHER" id="PTHR23504">
    <property type="entry name" value="MAJOR FACILITATOR SUPERFAMILY DOMAIN-CONTAINING PROTEIN 10"/>
    <property type="match status" value="1"/>
</dbReference>
<feature type="transmembrane region" description="Helical" evidence="7">
    <location>
        <begin position="198"/>
        <end position="220"/>
    </location>
</feature>
<dbReference type="InterPro" id="IPR036259">
    <property type="entry name" value="MFS_trans_sf"/>
</dbReference>
<feature type="transmembrane region" description="Helical" evidence="7">
    <location>
        <begin position="768"/>
        <end position="789"/>
    </location>
</feature>
<comment type="subcellular location">
    <subcellularLocation>
        <location evidence="1">Membrane</location>
        <topology evidence="1">Multi-pass membrane protein</topology>
    </subcellularLocation>
</comment>
<keyword evidence="4 7" id="KW-1133">Transmembrane helix</keyword>
<keyword evidence="5 7" id="KW-0472">Membrane</keyword>
<feature type="compositionally biased region" description="Polar residues" evidence="6">
    <location>
        <begin position="338"/>
        <end position="366"/>
    </location>
</feature>
<keyword evidence="3 7" id="KW-0812">Transmembrane</keyword>
<feature type="compositionally biased region" description="Polar residues" evidence="6">
    <location>
        <begin position="319"/>
        <end position="331"/>
    </location>
</feature>
<feature type="transmembrane region" description="Helical" evidence="7">
    <location>
        <begin position="661"/>
        <end position="680"/>
    </location>
</feature>
<dbReference type="OrthoDB" id="10262656at2759"/>
<organism evidence="8 9">
    <name type="scientific">Tetrapyrgos nigripes</name>
    <dbReference type="NCBI Taxonomy" id="182062"/>
    <lineage>
        <taxon>Eukaryota</taxon>
        <taxon>Fungi</taxon>
        <taxon>Dikarya</taxon>
        <taxon>Basidiomycota</taxon>
        <taxon>Agaricomycotina</taxon>
        <taxon>Agaricomycetes</taxon>
        <taxon>Agaricomycetidae</taxon>
        <taxon>Agaricales</taxon>
        <taxon>Marasmiineae</taxon>
        <taxon>Marasmiaceae</taxon>
        <taxon>Tetrapyrgos</taxon>
    </lineage>
</organism>
<reference evidence="8 9" key="1">
    <citation type="journal article" date="2020" name="ISME J.">
        <title>Uncovering the hidden diversity of litter-decomposition mechanisms in mushroom-forming fungi.</title>
        <authorList>
            <person name="Floudas D."/>
            <person name="Bentzer J."/>
            <person name="Ahren D."/>
            <person name="Johansson T."/>
            <person name="Persson P."/>
            <person name="Tunlid A."/>
        </authorList>
    </citation>
    <scope>NUCLEOTIDE SEQUENCE [LARGE SCALE GENOMIC DNA]</scope>
    <source>
        <strain evidence="8 9">CBS 291.85</strain>
    </source>
</reference>
<evidence type="ECO:0008006" key="10">
    <source>
        <dbReference type="Google" id="ProtNLM"/>
    </source>
</evidence>
<feature type="transmembrane region" description="Helical" evidence="7">
    <location>
        <begin position="241"/>
        <end position="265"/>
    </location>
</feature>
<feature type="region of interest" description="Disordered" evidence="6">
    <location>
        <begin position="38"/>
        <end position="62"/>
    </location>
</feature>
<evidence type="ECO:0000256" key="2">
    <source>
        <dbReference type="ARBA" id="ARBA00022448"/>
    </source>
</evidence>
<evidence type="ECO:0000256" key="6">
    <source>
        <dbReference type="SAM" id="MobiDB-lite"/>
    </source>
</evidence>
<evidence type="ECO:0000256" key="3">
    <source>
        <dbReference type="ARBA" id="ARBA00022692"/>
    </source>
</evidence>
<dbReference type="InterPro" id="IPR011701">
    <property type="entry name" value="MFS"/>
</dbReference>
<feature type="transmembrane region" description="Helical" evidence="7">
    <location>
        <begin position="71"/>
        <end position="97"/>
    </location>
</feature>
<feature type="compositionally biased region" description="Low complexity" evidence="6">
    <location>
        <begin position="510"/>
        <end position="525"/>
    </location>
</feature>
<comment type="caution">
    <text evidence="8">The sequence shown here is derived from an EMBL/GenBank/DDBJ whole genome shotgun (WGS) entry which is preliminary data.</text>
</comment>
<accession>A0A8H5LY19</accession>